<accession>A0A5B7GPP2</accession>
<keyword evidence="3" id="KW-1185">Reference proteome</keyword>
<protein>
    <submittedName>
        <fullName evidence="2">Uncharacterized protein</fullName>
    </submittedName>
</protein>
<dbReference type="OrthoDB" id="3256376at2759"/>
<feature type="compositionally biased region" description="Polar residues" evidence="1">
    <location>
        <begin position="83"/>
        <end position="92"/>
    </location>
</feature>
<sequence length="265" mass="29296">MLILVEYCRFGNLLEFMQKRRQHFTNLISPVTGKIDPNLIPNSPTSPSFSESVPPSLDQDGYLAPAAKPFVLSDPPEGHSAGTVPSSNSSTSQVAAGQFASNPMYSMNIKPATEYPRKESRGSEDHRSSVFFKRKVSRLNSIGSITFSDGSSVSYPLRNRRTSQQFCHSALSPTVDMAAQSCVGYKRWLPGEALEPHSCCVSCRPTMCSAKDRCSECSHLTLLQFQAYVKDAEKRSAKKKKRAKSSGGSSEKHSHWQELVYCCRV</sequence>
<reference evidence="2 3" key="1">
    <citation type="submission" date="2019-05" db="EMBL/GenBank/DDBJ databases">
        <title>Another draft genome of Portunus trituberculatus and its Hox gene families provides insights of decapod evolution.</title>
        <authorList>
            <person name="Jeong J.-H."/>
            <person name="Song I."/>
            <person name="Kim S."/>
            <person name="Choi T."/>
            <person name="Kim D."/>
            <person name="Ryu S."/>
            <person name="Kim W."/>
        </authorList>
    </citation>
    <scope>NUCLEOTIDE SEQUENCE [LARGE SCALE GENOMIC DNA]</scope>
    <source>
        <tissue evidence="2">Muscle</tissue>
    </source>
</reference>
<organism evidence="2 3">
    <name type="scientific">Portunus trituberculatus</name>
    <name type="common">Swimming crab</name>
    <name type="synonym">Neptunus trituberculatus</name>
    <dbReference type="NCBI Taxonomy" id="210409"/>
    <lineage>
        <taxon>Eukaryota</taxon>
        <taxon>Metazoa</taxon>
        <taxon>Ecdysozoa</taxon>
        <taxon>Arthropoda</taxon>
        <taxon>Crustacea</taxon>
        <taxon>Multicrustacea</taxon>
        <taxon>Malacostraca</taxon>
        <taxon>Eumalacostraca</taxon>
        <taxon>Eucarida</taxon>
        <taxon>Decapoda</taxon>
        <taxon>Pleocyemata</taxon>
        <taxon>Brachyura</taxon>
        <taxon>Eubrachyura</taxon>
        <taxon>Portunoidea</taxon>
        <taxon>Portunidae</taxon>
        <taxon>Portuninae</taxon>
        <taxon>Portunus</taxon>
    </lineage>
</organism>
<proteinExistence type="predicted"/>
<name>A0A5B7GPP2_PORTR</name>
<comment type="caution">
    <text evidence="2">The sequence shown here is derived from an EMBL/GenBank/DDBJ whole genome shotgun (WGS) entry which is preliminary data.</text>
</comment>
<dbReference type="AlphaFoldDB" id="A0A5B7GPP2"/>
<feature type="region of interest" description="Disordered" evidence="1">
    <location>
        <begin position="73"/>
        <end position="92"/>
    </location>
</feature>
<evidence type="ECO:0000313" key="2">
    <source>
        <dbReference type="EMBL" id="MPC59589.1"/>
    </source>
</evidence>
<dbReference type="EMBL" id="VSRR010016691">
    <property type="protein sequence ID" value="MPC59589.1"/>
    <property type="molecule type" value="Genomic_DNA"/>
</dbReference>
<evidence type="ECO:0000256" key="1">
    <source>
        <dbReference type="SAM" id="MobiDB-lite"/>
    </source>
</evidence>
<evidence type="ECO:0000313" key="3">
    <source>
        <dbReference type="Proteomes" id="UP000324222"/>
    </source>
</evidence>
<dbReference type="Proteomes" id="UP000324222">
    <property type="component" value="Unassembled WGS sequence"/>
</dbReference>
<gene>
    <name evidence="2" type="ORF">E2C01_053613</name>
</gene>